<name>A0A7W9C8H9_9CAUL</name>
<reference evidence="1 2" key="1">
    <citation type="submission" date="2020-08" db="EMBL/GenBank/DDBJ databases">
        <title>Genomic Encyclopedia of Type Strains, Phase IV (KMG-IV): sequencing the most valuable type-strain genomes for metagenomic binning, comparative biology and taxonomic classification.</title>
        <authorList>
            <person name="Goeker M."/>
        </authorList>
    </citation>
    <scope>NUCLEOTIDE SEQUENCE [LARGE SCALE GENOMIC DNA]</scope>
    <source>
        <strain evidence="1 2">DSM 4731</strain>
    </source>
</reference>
<keyword evidence="2" id="KW-1185">Reference proteome</keyword>
<dbReference type="AlphaFoldDB" id="A0A7W9C8H9"/>
<dbReference type="Proteomes" id="UP000527324">
    <property type="component" value="Unassembled WGS sequence"/>
</dbReference>
<evidence type="ECO:0000313" key="2">
    <source>
        <dbReference type="Proteomes" id="UP000527324"/>
    </source>
</evidence>
<dbReference type="EMBL" id="JACHOQ010000007">
    <property type="protein sequence ID" value="MBB5740811.1"/>
    <property type="molecule type" value="Genomic_DNA"/>
</dbReference>
<sequence>MPEEDTAGWMRRCILIGAARQSDRWISTLQAAALKSGQDVVLLDDIPTRSDFGDDSRIYLSREHRHFAPTENADRVVVLDGIDRFSGMGDIPEDHARIHLIEVSRQAVEALLWAKTDAIITTATADAARNGEPFVLLGLSVVPPRLEEFGDDPRDRRAIAAIAYLTGEAREAYWCPVHFIYDRQPLKASEVAVTLDMTGPPRALLRGPYLWAPIGRWKIVARFSIDVDGARQELQFRWGPPLKPTTLKTSAEKPGIYEVELEAEWDEIDGMEFTIALVHGCVSGELVFLGATVSSV</sequence>
<accession>A0A7W9C8H9</accession>
<protein>
    <submittedName>
        <fullName evidence="1">Uncharacterized protein</fullName>
    </submittedName>
</protein>
<proteinExistence type="predicted"/>
<evidence type="ECO:0000313" key="1">
    <source>
        <dbReference type="EMBL" id="MBB5740811.1"/>
    </source>
</evidence>
<comment type="caution">
    <text evidence="1">The sequence shown here is derived from an EMBL/GenBank/DDBJ whole genome shotgun (WGS) entry which is preliminary data.</text>
</comment>
<dbReference type="RefSeq" id="WP_183217456.1">
    <property type="nucleotide sequence ID" value="NZ_CAJFZW010000020.1"/>
</dbReference>
<gene>
    <name evidence="1" type="ORF">GGQ93_002543</name>
</gene>
<organism evidence="1 2">
    <name type="scientific">Brevundimonas aurantiaca</name>
    <dbReference type="NCBI Taxonomy" id="74316"/>
    <lineage>
        <taxon>Bacteria</taxon>
        <taxon>Pseudomonadati</taxon>
        <taxon>Pseudomonadota</taxon>
        <taxon>Alphaproteobacteria</taxon>
        <taxon>Caulobacterales</taxon>
        <taxon>Caulobacteraceae</taxon>
        <taxon>Brevundimonas</taxon>
    </lineage>
</organism>